<evidence type="ECO:0000313" key="3">
    <source>
        <dbReference type="Proteomes" id="UP001153954"/>
    </source>
</evidence>
<dbReference type="PANTHER" id="PTHR47501:SF5">
    <property type="entry name" value="HAT C-TERMINAL DIMERISATION DOMAIN-CONTAINING PROTEIN"/>
    <property type="match status" value="1"/>
</dbReference>
<dbReference type="PANTHER" id="PTHR47501">
    <property type="entry name" value="TRANSPOSASE-RELATED"/>
    <property type="match status" value="1"/>
</dbReference>
<gene>
    <name evidence="2" type="ORF">EEDITHA_LOCUS7221</name>
</gene>
<sequence>MASVAEVNEDDTISEEILPCILDGKFFTFLLGESTDKKRVARCTICATKEVKICESRNATSNFVTHLKRKHGKATLNEYINYSKTKKRPKRHSFSSGNTQSLLNQDDFNRHVANYFIHSMSPLQNVDNPYFKKFFDYLEISKSGLSVMSRRTLGRCINDSYEKTLTDLKKQLRDIKTVCTTADIWSGKKRSFLGVTCHWINSDLQRVSATLACRRFAGTHSYDRIALLLESIHTEFDLDSQKVLATVTDSGSNFVKAFKEFGLEEESCNFSDVESETEGGESISVVRQESSTSSSTNQMLMNPLSDIDPLSLSKEDVTTKESSALPPSIRQLPSHLRCCAHKLSLCRTSDSNKVLNAPNTRLSIIHKQILQKCTTLWNAANRPKSAEIIQGIIGHTLSRPGATRWNSVYDSLKQIASIRIKSAQLHLALNIKKILYWKLTFIILMNI</sequence>
<protein>
    <recommendedName>
        <fullName evidence="4">BED-type domain-containing protein</fullName>
    </recommendedName>
</protein>
<name>A0AAU9TYB6_EUPED</name>
<dbReference type="EMBL" id="CAKOGL010000010">
    <property type="protein sequence ID" value="CAH2091347.1"/>
    <property type="molecule type" value="Genomic_DNA"/>
</dbReference>
<evidence type="ECO:0000313" key="2">
    <source>
        <dbReference type="EMBL" id="CAH2091347.1"/>
    </source>
</evidence>
<dbReference type="InterPro" id="IPR012337">
    <property type="entry name" value="RNaseH-like_sf"/>
</dbReference>
<comment type="caution">
    <text evidence="2">The sequence shown here is derived from an EMBL/GenBank/DDBJ whole genome shotgun (WGS) entry which is preliminary data.</text>
</comment>
<keyword evidence="3" id="KW-1185">Reference proteome</keyword>
<feature type="region of interest" description="Disordered" evidence="1">
    <location>
        <begin position="270"/>
        <end position="310"/>
    </location>
</feature>
<dbReference type="SUPFAM" id="SSF53098">
    <property type="entry name" value="Ribonuclease H-like"/>
    <property type="match status" value="1"/>
</dbReference>
<proteinExistence type="predicted"/>
<reference evidence="2" key="1">
    <citation type="submission" date="2022-03" db="EMBL/GenBank/DDBJ databases">
        <authorList>
            <person name="Tunstrom K."/>
        </authorList>
    </citation>
    <scope>NUCLEOTIDE SEQUENCE</scope>
</reference>
<evidence type="ECO:0000256" key="1">
    <source>
        <dbReference type="SAM" id="MobiDB-lite"/>
    </source>
</evidence>
<evidence type="ECO:0008006" key="4">
    <source>
        <dbReference type="Google" id="ProtNLM"/>
    </source>
</evidence>
<feature type="compositionally biased region" description="Acidic residues" evidence="1">
    <location>
        <begin position="270"/>
        <end position="279"/>
    </location>
</feature>
<organism evidence="2 3">
    <name type="scientific">Euphydryas editha</name>
    <name type="common">Edith's checkerspot</name>
    <dbReference type="NCBI Taxonomy" id="104508"/>
    <lineage>
        <taxon>Eukaryota</taxon>
        <taxon>Metazoa</taxon>
        <taxon>Ecdysozoa</taxon>
        <taxon>Arthropoda</taxon>
        <taxon>Hexapoda</taxon>
        <taxon>Insecta</taxon>
        <taxon>Pterygota</taxon>
        <taxon>Neoptera</taxon>
        <taxon>Endopterygota</taxon>
        <taxon>Lepidoptera</taxon>
        <taxon>Glossata</taxon>
        <taxon>Ditrysia</taxon>
        <taxon>Papilionoidea</taxon>
        <taxon>Nymphalidae</taxon>
        <taxon>Nymphalinae</taxon>
        <taxon>Euphydryas</taxon>
    </lineage>
</organism>
<dbReference type="Proteomes" id="UP001153954">
    <property type="component" value="Unassembled WGS sequence"/>
</dbReference>
<accession>A0AAU9TYB6</accession>
<dbReference type="AlphaFoldDB" id="A0AAU9TYB6"/>